<protein>
    <submittedName>
        <fullName evidence="2">SCP2 domain-containing protein</fullName>
    </submittedName>
</protein>
<dbReference type="InterPro" id="IPR036527">
    <property type="entry name" value="SCP2_sterol-bd_dom_sf"/>
</dbReference>
<reference evidence="2 3" key="1">
    <citation type="submission" date="2024-08" db="EMBL/GenBank/DDBJ databases">
        <title>Whole-genome sequencing of halo(alkali)philic microorganisms from hypersaline lakes.</title>
        <authorList>
            <person name="Sorokin D.Y."/>
            <person name="Merkel A.Y."/>
            <person name="Messina E."/>
            <person name="Yakimov M."/>
        </authorList>
    </citation>
    <scope>NUCLEOTIDE SEQUENCE [LARGE SCALE GENOMIC DNA]</scope>
    <source>
        <strain evidence="2 3">Cl-TMA</strain>
    </source>
</reference>
<evidence type="ECO:0000313" key="3">
    <source>
        <dbReference type="Proteomes" id="UP001575181"/>
    </source>
</evidence>
<name>A0ABV4TRU8_9GAMM</name>
<dbReference type="Pfam" id="PF02036">
    <property type="entry name" value="SCP2"/>
    <property type="match status" value="1"/>
</dbReference>
<sequence length="203" mass="23069">MTDFPHPPVLVGAFRLHLRCCPDCLHSAALSRVWNHVVAGQAFGRRMRDLEGNRIAVEVTETGNAWSFQVRAPRLHPIRGECGWDVRVRGRAEDLLRLALGMEDADTLFFNRRLCMEGDTATGLYLKNLLDALEVDWEAHSRAITMTLPGPLRKSAREILRRVRPEQRLAALRRLLPRNRLVNGTGYETQRSWTGQGSYQETG</sequence>
<evidence type="ECO:0000259" key="1">
    <source>
        <dbReference type="Pfam" id="PF02036"/>
    </source>
</evidence>
<keyword evidence="3" id="KW-1185">Reference proteome</keyword>
<accession>A0ABV4TRU8</accession>
<dbReference type="Proteomes" id="UP001575181">
    <property type="component" value="Unassembled WGS sequence"/>
</dbReference>
<feature type="domain" description="SCP2" evidence="1">
    <location>
        <begin position="46"/>
        <end position="131"/>
    </location>
</feature>
<dbReference type="SUPFAM" id="SSF55718">
    <property type="entry name" value="SCP-like"/>
    <property type="match status" value="1"/>
</dbReference>
<dbReference type="InterPro" id="IPR003033">
    <property type="entry name" value="SCP2_sterol-bd_dom"/>
</dbReference>
<comment type="caution">
    <text evidence="2">The sequence shown here is derived from an EMBL/GenBank/DDBJ whole genome shotgun (WGS) entry which is preliminary data.</text>
</comment>
<evidence type="ECO:0000313" key="2">
    <source>
        <dbReference type="EMBL" id="MFA9460051.1"/>
    </source>
</evidence>
<dbReference type="RefSeq" id="WP_373654826.1">
    <property type="nucleotide sequence ID" value="NZ_JBGUAW010000002.1"/>
</dbReference>
<dbReference type="EMBL" id="JBGUAW010000002">
    <property type="protein sequence ID" value="MFA9460051.1"/>
    <property type="molecule type" value="Genomic_DNA"/>
</dbReference>
<gene>
    <name evidence="2" type="ORF">ACERLL_04360</name>
</gene>
<proteinExistence type="predicted"/>
<organism evidence="2 3">
    <name type="scientific">Thiohalorhabdus methylotrophus</name>
    <dbReference type="NCBI Taxonomy" id="3242694"/>
    <lineage>
        <taxon>Bacteria</taxon>
        <taxon>Pseudomonadati</taxon>
        <taxon>Pseudomonadota</taxon>
        <taxon>Gammaproteobacteria</taxon>
        <taxon>Thiohalorhabdales</taxon>
        <taxon>Thiohalorhabdaceae</taxon>
        <taxon>Thiohalorhabdus</taxon>
    </lineage>
</organism>